<dbReference type="AlphaFoldDB" id="A0A4D9FA08"/>
<organism evidence="1 2">
    <name type="scientific">Platysternon megacephalum</name>
    <name type="common">big-headed turtle</name>
    <dbReference type="NCBI Taxonomy" id="55544"/>
    <lineage>
        <taxon>Eukaryota</taxon>
        <taxon>Metazoa</taxon>
        <taxon>Chordata</taxon>
        <taxon>Craniata</taxon>
        <taxon>Vertebrata</taxon>
        <taxon>Euteleostomi</taxon>
        <taxon>Archelosauria</taxon>
        <taxon>Testudinata</taxon>
        <taxon>Testudines</taxon>
        <taxon>Cryptodira</taxon>
        <taxon>Durocryptodira</taxon>
        <taxon>Testudinoidea</taxon>
        <taxon>Platysternidae</taxon>
        <taxon>Platysternon</taxon>
    </lineage>
</organism>
<dbReference type="EMBL" id="QXTE01000001">
    <property type="protein sequence ID" value="TFK16158.1"/>
    <property type="molecule type" value="Genomic_DNA"/>
</dbReference>
<reference evidence="1 2" key="1">
    <citation type="submission" date="2019-04" db="EMBL/GenBank/DDBJ databases">
        <title>Draft genome of the big-headed turtle Platysternon megacephalum.</title>
        <authorList>
            <person name="Gong S."/>
        </authorList>
    </citation>
    <scope>NUCLEOTIDE SEQUENCE [LARGE SCALE GENOMIC DNA]</scope>
    <source>
        <strain evidence="1">DO16091913</strain>
        <tissue evidence="1">Muscle</tissue>
    </source>
</reference>
<evidence type="ECO:0000313" key="1">
    <source>
        <dbReference type="EMBL" id="TFK16158.1"/>
    </source>
</evidence>
<sequence>MKLYESYANKGLNCCNKHYFYILFNLENHPQLLFLNYQFVSPNIFKNHTILCSETELGTIVFGSLKNVVFLGKAEALHAKFLIGTNIYRFKDPQKTCWHSFKYINIHIATSMLKKPFLLKYFL</sequence>
<proteinExistence type="predicted"/>
<accession>A0A4D9FA08</accession>
<comment type="caution">
    <text evidence="1">The sequence shown here is derived from an EMBL/GenBank/DDBJ whole genome shotgun (WGS) entry which is preliminary data.</text>
</comment>
<keyword evidence="2" id="KW-1185">Reference proteome</keyword>
<gene>
    <name evidence="1" type="ORF">DR999_PMT00064</name>
</gene>
<dbReference type="Proteomes" id="UP000297703">
    <property type="component" value="Unassembled WGS sequence"/>
</dbReference>
<evidence type="ECO:0000313" key="2">
    <source>
        <dbReference type="Proteomes" id="UP000297703"/>
    </source>
</evidence>
<reference evidence="1 2" key="2">
    <citation type="submission" date="2019-04" db="EMBL/GenBank/DDBJ databases">
        <title>The genome sequence of big-headed turtle.</title>
        <authorList>
            <person name="Gong S."/>
        </authorList>
    </citation>
    <scope>NUCLEOTIDE SEQUENCE [LARGE SCALE GENOMIC DNA]</scope>
    <source>
        <strain evidence="1">DO16091913</strain>
        <tissue evidence="1">Muscle</tissue>
    </source>
</reference>
<protein>
    <submittedName>
        <fullName evidence="1">Ankyrin repeat domain-containing protein 50</fullName>
    </submittedName>
</protein>
<name>A0A4D9FA08_9SAUR</name>